<feature type="compositionally biased region" description="Polar residues" evidence="2">
    <location>
        <begin position="148"/>
        <end position="163"/>
    </location>
</feature>
<evidence type="ECO:0000313" key="5">
    <source>
        <dbReference type="Proteomes" id="UP001498398"/>
    </source>
</evidence>
<organism evidence="4 5">
    <name type="scientific">Marasmiellus scandens</name>
    <dbReference type="NCBI Taxonomy" id="2682957"/>
    <lineage>
        <taxon>Eukaryota</taxon>
        <taxon>Fungi</taxon>
        <taxon>Dikarya</taxon>
        <taxon>Basidiomycota</taxon>
        <taxon>Agaricomycotina</taxon>
        <taxon>Agaricomycetes</taxon>
        <taxon>Agaricomycetidae</taxon>
        <taxon>Agaricales</taxon>
        <taxon>Marasmiineae</taxon>
        <taxon>Omphalotaceae</taxon>
        <taxon>Marasmiellus</taxon>
    </lineage>
</organism>
<accession>A0ABR1IYZ1</accession>
<evidence type="ECO:0000259" key="3">
    <source>
        <dbReference type="PROSITE" id="PS50157"/>
    </source>
</evidence>
<sequence>MKMFEVNGFQEDSVERNFQSDNSNVFTNTDVTIGLHFDSSGCLMATRQRHNSDPSASANPRDVSPHNVPHVFTTSNTVLAPNVLCEEPTSAIAPVKRKATHFPKHREGVSQTTEYRHLAAGFVQLGSYKKSRLRNQEAKRTSPVQNTLPCHVTVSSPGTNPLNPKTRASPESEQTGSSPVNSFTAKHRFGFSRDSVRFFPVSSDRNQTSTSSDSNDSGTFLCYSRYCQQLFKSLDDVKEHFRAEHLSCTNQLRCAYMDCSKTTNTLGDMSRHEFTLAHKEPSFHCHSPNCGKSFTREDALKRHWNSLSGHEVHSRRAGILT</sequence>
<dbReference type="PROSITE" id="PS50157">
    <property type="entry name" value="ZINC_FINGER_C2H2_2"/>
    <property type="match status" value="1"/>
</dbReference>
<dbReference type="InterPro" id="IPR013087">
    <property type="entry name" value="Znf_C2H2_type"/>
</dbReference>
<keyword evidence="1" id="KW-0863">Zinc-finger</keyword>
<dbReference type="SUPFAM" id="SSF57667">
    <property type="entry name" value="beta-beta-alpha zinc fingers"/>
    <property type="match status" value="1"/>
</dbReference>
<dbReference type="Proteomes" id="UP001498398">
    <property type="component" value="Unassembled WGS sequence"/>
</dbReference>
<gene>
    <name evidence="4" type="ORF">VKT23_015124</name>
</gene>
<feature type="region of interest" description="Disordered" evidence="2">
    <location>
        <begin position="47"/>
        <end position="66"/>
    </location>
</feature>
<evidence type="ECO:0000256" key="2">
    <source>
        <dbReference type="SAM" id="MobiDB-lite"/>
    </source>
</evidence>
<dbReference type="PROSITE" id="PS00028">
    <property type="entry name" value="ZINC_FINGER_C2H2_1"/>
    <property type="match status" value="1"/>
</dbReference>
<dbReference type="Pfam" id="PF00096">
    <property type="entry name" value="zf-C2H2"/>
    <property type="match status" value="1"/>
</dbReference>
<evidence type="ECO:0000256" key="1">
    <source>
        <dbReference type="PROSITE-ProRule" id="PRU00042"/>
    </source>
</evidence>
<feature type="region of interest" description="Disordered" evidence="2">
    <location>
        <begin position="148"/>
        <end position="183"/>
    </location>
</feature>
<dbReference type="Gene3D" id="3.30.160.60">
    <property type="entry name" value="Classic Zinc Finger"/>
    <property type="match status" value="1"/>
</dbReference>
<dbReference type="InterPro" id="IPR036236">
    <property type="entry name" value="Znf_C2H2_sf"/>
</dbReference>
<dbReference type="SMART" id="SM00355">
    <property type="entry name" value="ZnF_C2H2"/>
    <property type="match status" value="3"/>
</dbReference>
<reference evidence="4 5" key="1">
    <citation type="submission" date="2024-01" db="EMBL/GenBank/DDBJ databases">
        <title>A draft genome for the cacao thread blight pathogen Marasmiellus scandens.</title>
        <authorList>
            <person name="Baruah I.K."/>
            <person name="Leung J."/>
            <person name="Bukari Y."/>
            <person name="Amoako-Attah I."/>
            <person name="Meinhardt L.W."/>
            <person name="Bailey B.A."/>
            <person name="Cohen S.P."/>
        </authorList>
    </citation>
    <scope>NUCLEOTIDE SEQUENCE [LARGE SCALE GENOMIC DNA]</scope>
    <source>
        <strain evidence="4 5">GH-19</strain>
    </source>
</reference>
<dbReference type="EMBL" id="JBANRG010000049">
    <property type="protein sequence ID" value="KAK7444807.1"/>
    <property type="molecule type" value="Genomic_DNA"/>
</dbReference>
<feature type="compositionally biased region" description="Polar residues" evidence="2">
    <location>
        <begin position="169"/>
        <end position="183"/>
    </location>
</feature>
<evidence type="ECO:0000313" key="4">
    <source>
        <dbReference type="EMBL" id="KAK7444807.1"/>
    </source>
</evidence>
<name>A0ABR1IYZ1_9AGAR</name>
<proteinExistence type="predicted"/>
<feature type="domain" description="C2H2-type" evidence="3">
    <location>
        <begin position="283"/>
        <end position="318"/>
    </location>
</feature>
<comment type="caution">
    <text evidence="4">The sequence shown here is derived from an EMBL/GenBank/DDBJ whole genome shotgun (WGS) entry which is preliminary data.</text>
</comment>
<keyword evidence="5" id="KW-1185">Reference proteome</keyword>
<keyword evidence="1" id="KW-0862">Zinc</keyword>
<keyword evidence="1" id="KW-0479">Metal-binding</keyword>
<protein>
    <recommendedName>
        <fullName evidence="3">C2H2-type domain-containing protein</fullName>
    </recommendedName>
</protein>